<gene>
    <name evidence="14" type="primary">rnhB</name>
    <name evidence="18" type="ORF">SAMN05421783_10452</name>
</gene>
<dbReference type="InterPro" id="IPR024567">
    <property type="entry name" value="RNase_HII/HIII_dom"/>
</dbReference>
<sequence length="201" mass="21346">MRQTLLITRDAVLWVAGVDEAGRGPLAGPVSAAAVILDPARPIAGLDDSKKLTPARRAVLDREIREHALAWSVAWASAEEIDRLNILQASMLAMQRAVAALTVRPTRVLVDGNRCPDVGCAAEAIVGGDGLVPSIGAASILAKVARDRLMGDLDRAFPGYGFAGHKGYPTRAHIDALRQLGPCPEHRRSFGPVRALIHVMG</sequence>
<keyword evidence="9 14" id="KW-0540">Nuclease</keyword>
<comment type="catalytic activity">
    <reaction evidence="1 14 15 16">
        <text>Endonucleolytic cleavage to 5'-phosphomonoester.</text>
        <dbReference type="EC" id="3.1.26.4"/>
    </reaction>
</comment>
<dbReference type="GO" id="GO:0004523">
    <property type="term" value="F:RNA-DNA hybrid ribonuclease activity"/>
    <property type="evidence" value="ECO:0007669"/>
    <property type="project" value="UniProtKB-UniRule"/>
</dbReference>
<dbReference type="HAMAP" id="MF_00052_B">
    <property type="entry name" value="RNase_HII_B"/>
    <property type="match status" value="1"/>
</dbReference>
<dbReference type="NCBIfam" id="NF000596">
    <property type="entry name" value="PRK00015.1-4"/>
    <property type="match status" value="1"/>
</dbReference>
<dbReference type="PANTHER" id="PTHR10954">
    <property type="entry name" value="RIBONUCLEASE H2 SUBUNIT A"/>
    <property type="match status" value="1"/>
</dbReference>
<dbReference type="InterPro" id="IPR022898">
    <property type="entry name" value="RNase_HII"/>
</dbReference>
<proteinExistence type="inferred from homology"/>
<evidence type="ECO:0000256" key="16">
    <source>
        <dbReference type="RuleBase" id="RU003515"/>
    </source>
</evidence>
<dbReference type="Gene3D" id="3.30.420.10">
    <property type="entry name" value="Ribonuclease H-like superfamily/Ribonuclease H"/>
    <property type="match status" value="1"/>
</dbReference>
<comment type="cofactor">
    <cofactor evidence="14 15">
        <name>Mn(2+)</name>
        <dbReference type="ChEBI" id="CHEBI:29035"/>
    </cofactor>
    <cofactor evidence="14 15">
        <name>Mg(2+)</name>
        <dbReference type="ChEBI" id="CHEBI:18420"/>
    </cofactor>
    <text evidence="14 15">Manganese or magnesium. Binds 1 divalent metal ion per monomer in the absence of substrate. May bind a second metal ion after substrate binding.</text>
</comment>
<evidence type="ECO:0000256" key="15">
    <source>
        <dbReference type="PROSITE-ProRule" id="PRU01319"/>
    </source>
</evidence>
<evidence type="ECO:0000256" key="5">
    <source>
        <dbReference type="ARBA" id="ARBA00007383"/>
    </source>
</evidence>
<dbReference type="AlphaFoldDB" id="A0A1H2TLS8"/>
<dbReference type="GO" id="GO:0006298">
    <property type="term" value="P:mismatch repair"/>
    <property type="evidence" value="ECO:0007669"/>
    <property type="project" value="TreeGrafter"/>
</dbReference>
<evidence type="ECO:0000256" key="8">
    <source>
        <dbReference type="ARBA" id="ARBA00022490"/>
    </source>
</evidence>
<evidence type="ECO:0000256" key="12">
    <source>
        <dbReference type="ARBA" id="ARBA00022801"/>
    </source>
</evidence>
<protein>
    <recommendedName>
        <fullName evidence="7 14">Ribonuclease HII</fullName>
        <shortName evidence="14">RNase HII</shortName>
        <ecNumber evidence="6 14">3.1.26.4</ecNumber>
    </recommendedName>
</protein>
<evidence type="ECO:0000256" key="9">
    <source>
        <dbReference type="ARBA" id="ARBA00022722"/>
    </source>
</evidence>
<evidence type="ECO:0000256" key="2">
    <source>
        <dbReference type="ARBA" id="ARBA00001946"/>
    </source>
</evidence>
<evidence type="ECO:0000256" key="4">
    <source>
        <dbReference type="ARBA" id="ARBA00004496"/>
    </source>
</evidence>
<feature type="domain" description="RNase H type-2" evidence="17">
    <location>
        <begin position="13"/>
        <end position="201"/>
    </location>
</feature>
<feature type="binding site" evidence="14 15">
    <location>
        <position position="20"/>
    </location>
    <ligand>
        <name>a divalent metal cation</name>
        <dbReference type="ChEBI" id="CHEBI:60240"/>
    </ligand>
</feature>
<dbReference type="SUPFAM" id="SSF53098">
    <property type="entry name" value="Ribonuclease H-like"/>
    <property type="match status" value="1"/>
</dbReference>
<dbReference type="CDD" id="cd07182">
    <property type="entry name" value="RNase_HII_bacteria_HII_like"/>
    <property type="match status" value="1"/>
</dbReference>
<dbReference type="STRING" id="1058.SAMN05421783_10452"/>
<accession>A0A1H2TLS8</accession>
<evidence type="ECO:0000256" key="11">
    <source>
        <dbReference type="ARBA" id="ARBA00022759"/>
    </source>
</evidence>
<reference evidence="19" key="1">
    <citation type="submission" date="2016-10" db="EMBL/GenBank/DDBJ databases">
        <authorList>
            <person name="Varghese N."/>
            <person name="Submissions S."/>
        </authorList>
    </citation>
    <scope>NUCLEOTIDE SEQUENCE [LARGE SCALE GENOMIC DNA]</scope>
    <source>
        <strain evidence="19">DSM 217</strain>
    </source>
</reference>
<feature type="binding site" evidence="14 15">
    <location>
        <position position="19"/>
    </location>
    <ligand>
        <name>a divalent metal cation</name>
        <dbReference type="ChEBI" id="CHEBI:60240"/>
    </ligand>
</feature>
<dbReference type="InterPro" id="IPR001352">
    <property type="entry name" value="RNase_HII/HIII"/>
</dbReference>
<keyword evidence="12 14" id="KW-0378">Hydrolase</keyword>
<dbReference type="GO" id="GO:0032299">
    <property type="term" value="C:ribonuclease H2 complex"/>
    <property type="evidence" value="ECO:0007669"/>
    <property type="project" value="TreeGrafter"/>
</dbReference>
<keyword evidence="8 14" id="KW-0963">Cytoplasm</keyword>
<dbReference type="NCBIfam" id="NF000595">
    <property type="entry name" value="PRK00015.1-3"/>
    <property type="match status" value="1"/>
</dbReference>
<dbReference type="EC" id="3.1.26.4" evidence="6 14"/>
<dbReference type="InterPro" id="IPR012337">
    <property type="entry name" value="RNaseH-like_sf"/>
</dbReference>
<evidence type="ECO:0000256" key="14">
    <source>
        <dbReference type="HAMAP-Rule" id="MF_00052"/>
    </source>
</evidence>
<dbReference type="GO" id="GO:0003723">
    <property type="term" value="F:RNA binding"/>
    <property type="evidence" value="ECO:0007669"/>
    <property type="project" value="UniProtKB-UniRule"/>
</dbReference>
<dbReference type="Proteomes" id="UP000198816">
    <property type="component" value="Unassembled WGS sequence"/>
</dbReference>
<evidence type="ECO:0000256" key="7">
    <source>
        <dbReference type="ARBA" id="ARBA00019179"/>
    </source>
</evidence>
<evidence type="ECO:0000256" key="10">
    <source>
        <dbReference type="ARBA" id="ARBA00022723"/>
    </source>
</evidence>
<comment type="subcellular location">
    <subcellularLocation>
        <location evidence="4 14">Cytoplasm</location>
    </subcellularLocation>
</comment>
<dbReference type="EMBL" id="FNNZ01000004">
    <property type="protein sequence ID" value="SDW44768.1"/>
    <property type="molecule type" value="Genomic_DNA"/>
</dbReference>
<dbReference type="PANTHER" id="PTHR10954:SF18">
    <property type="entry name" value="RIBONUCLEASE HII"/>
    <property type="match status" value="1"/>
</dbReference>
<evidence type="ECO:0000256" key="13">
    <source>
        <dbReference type="ARBA" id="ARBA00023211"/>
    </source>
</evidence>
<name>A0A1H2TLS8_THIRO</name>
<dbReference type="Pfam" id="PF01351">
    <property type="entry name" value="RNase_HII"/>
    <property type="match status" value="1"/>
</dbReference>
<organism evidence="18 19">
    <name type="scientific">Thiocapsa roseopersicina</name>
    <dbReference type="NCBI Taxonomy" id="1058"/>
    <lineage>
        <taxon>Bacteria</taxon>
        <taxon>Pseudomonadati</taxon>
        <taxon>Pseudomonadota</taxon>
        <taxon>Gammaproteobacteria</taxon>
        <taxon>Chromatiales</taxon>
        <taxon>Chromatiaceae</taxon>
        <taxon>Thiocapsa</taxon>
    </lineage>
</organism>
<comment type="similarity">
    <text evidence="5 14 16">Belongs to the RNase HII family.</text>
</comment>
<comment type="function">
    <text evidence="3 14 16">Endonuclease that specifically degrades the RNA of RNA-DNA hybrids.</text>
</comment>
<dbReference type="GO" id="GO:0030145">
    <property type="term" value="F:manganese ion binding"/>
    <property type="evidence" value="ECO:0007669"/>
    <property type="project" value="UniProtKB-UniRule"/>
</dbReference>
<evidence type="ECO:0000256" key="3">
    <source>
        <dbReference type="ARBA" id="ARBA00004065"/>
    </source>
</evidence>
<keyword evidence="11 14" id="KW-0255">Endonuclease</keyword>
<dbReference type="RefSeq" id="WP_093029125.1">
    <property type="nucleotide sequence ID" value="NZ_FNNZ01000004.1"/>
</dbReference>
<evidence type="ECO:0000256" key="6">
    <source>
        <dbReference type="ARBA" id="ARBA00012180"/>
    </source>
</evidence>
<dbReference type="OrthoDB" id="9803420at2"/>
<feature type="binding site" evidence="14 15">
    <location>
        <position position="111"/>
    </location>
    <ligand>
        <name>a divalent metal cation</name>
        <dbReference type="ChEBI" id="CHEBI:60240"/>
    </ligand>
</feature>
<evidence type="ECO:0000313" key="19">
    <source>
        <dbReference type="Proteomes" id="UP000198816"/>
    </source>
</evidence>
<dbReference type="FunFam" id="3.30.420.10:FF:000006">
    <property type="entry name" value="Ribonuclease HII"/>
    <property type="match status" value="1"/>
</dbReference>
<dbReference type="PROSITE" id="PS51975">
    <property type="entry name" value="RNASE_H_2"/>
    <property type="match status" value="1"/>
</dbReference>
<dbReference type="GO" id="GO:0005737">
    <property type="term" value="C:cytoplasm"/>
    <property type="evidence" value="ECO:0007669"/>
    <property type="project" value="UniProtKB-SubCell"/>
</dbReference>
<dbReference type="InterPro" id="IPR036397">
    <property type="entry name" value="RNaseH_sf"/>
</dbReference>
<keyword evidence="10 14" id="KW-0479">Metal-binding</keyword>
<evidence type="ECO:0000259" key="17">
    <source>
        <dbReference type="PROSITE" id="PS51975"/>
    </source>
</evidence>
<evidence type="ECO:0000313" key="18">
    <source>
        <dbReference type="EMBL" id="SDW44768.1"/>
    </source>
</evidence>
<evidence type="ECO:0000256" key="1">
    <source>
        <dbReference type="ARBA" id="ARBA00000077"/>
    </source>
</evidence>
<dbReference type="GO" id="GO:0043137">
    <property type="term" value="P:DNA replication, removal of RNA primer"/>
    <property type="evidence" value="ECO:0007669"/>
    <property type="project" value="TreeGrafter"/>
</dbReference>
<keyword evidence="13 14" id="KW-0464">Manganese</keyword>
<comment type="cofactor">
    <cofactor evidence="2">
        <name>Mg(2+)</name>
        <dbReference type="ChEBI" id="CHEBI:18420"/>
    </cofactor>
</comment>
<keyword evidence="19" id="KW-1185">Reference proteome</keyword>